<name>A0AAV9RB64_9TELE</name>
<dbReference type="AlphaFoldDB" id="A0AAV9RB64"/>
<comment type="caution">
    <text evidence="2">The sequence shown here is derived from an EMBL/GenBank/DDBJ whole genome shotgun (WGS) entry which is preliminary data.</text>
</comment>
<accession>A0AAV9RB64</accession>
<sequence length="128" mass="13549">MVQIESSEVCPRKRWRAEGSCLLEGKQVDIRASKRTLVVAGHGGCDQGSGLTRELEPGVCEPGGVQQTLGDDLQPPVEGGKEHTDRPAQDLCAVESRGQATTEPACLTSLSSLLLSSSVQLFSQQTTA</sequence>
<gene>
    <name evidence="2" type="ORF">CRENBAI_006945</name>
</gene>
<protein>
    <submittedName>
        <fullName evidence="2">Uncharacterized protein</fullName>
    </submittedName>
</protein>
<feature type="compositionally biased region" description="Basic and acidic residues" evidence="1">
    <location>
        <begin position="79"/>
        <end position="88"/>
    </location>
</feature>
<evidence type="ECO:0000313" key="2">
    <source>
        <dbReference type="EMBL" id="KAK5605722.1"/>
    </source>
</evidence>
<reference evidence="2 3" key="1">
    <citation type="submission" date="2021-06" db="EMBL/GenBank/DDBJ databases">
        <authorList>
            <person name="Palmer J.M."/>
        </authorList>
    </citation>
    <scope>NUCLEOTIDE SEQUENCE [LARGE SCALE GENOMIC DNA]</scope>
    <source>
        <strain evidence="2 3">MEX-2019</strain>
        <tissue evidence="2">Muscle</tissue>
    </source>
</reference>
<feature type="region of interest" description="Disordered" evidence="1">
    <location>
        <begin position="63"/>
        <end position="96"/>
    </location>
</feature>
<proteinExistence type="predicted"/>
<keyword evidence="3" id="KW-1185">Reference proteome</keyword>
<evidence type="ECO:0000313" key="3">
    <source>
        <dbReference type="Proteomes" id="UP001311232"/>
    </source>
</evidence>
<dbReference type="EMBL" id="JAHHUM010002171">
    <property type="protein sequence ID" value="KAK5605722.1"/>
    <property type="molecule type" value="Genomic_DNA"/>
</dbReference>
<organism evidence="2 3">
    <name type="scientific">Crenichthys baileyi</name>
    <name type="common">White River springfish</name>
    <dbReference type="NCBI Taxonomy" id="28760"/>
    <lineage>
        <taxon>Eukaryota</taxon>
        <taxon>Metazoa</taxon>
        <taxon>Chordata</taxon>
        <taxon>Craniata</taxon>
        <taxon>Vertebrata</taxon>
        <taxon>Euteleostomi</taxon>
        <taxon>Actinopterygii</taxon>
        <taxon>Neopterygii</taxon>
        <taxon>Teleostei</taxon>
        <taxon>Neoteleostei</taxon>
        <taxon>Acanthomorphata</taxon>
        <taxon>Ovalentaria</taxon>
        <taxon>Atherinomorphae</taxon>
        <taxon>Cyprinodontiformes</taxon>
        <taxon>Goodeidae</taxon>
        <taxon>Crenichthys</taxon>
    </lineage>
</organism>
<evidence type="ECO:0000256" key="1">
    <source>
        <dbReference type="SAM" id="MobiDB-lite"/>
    </source>
</evidence>
<dbReference type="Proteomes" id="UP001311232">
    <property type="component" value="Unassembled WGS sequence"/>
</dbReference>